<dbReference type="eggNOG" id="COG0238">
    <property type="taxonomic scope" value="Bacteria"/>
</dbReference>
<dbReference type="GO" id="GO:0070181">
    <property type="term" value="F:small ribosomal subunit rRNA binding"/>
    <property type="evidence" value="ECO:0007669"/>
    <property type="project" value="TreeGrafter"/>
</dbReference>
<reference evidence="5 6" key="1">
    <citation type="submission" date="2014-10" db="EMBL/GenBank/DDBJ databases">
        <title>Draft genome of anammox bacterium scalindua brodae, obtained using differential coverage binning of sequence data from two enrichment reactors.</title>
        <authorList>
            <person name="Speth D.R."/>
            <person name="Russ L."/>
            <person name="Kartal B."/>
            <person name="Op den Camp H.J."/>
            <person name="Dutilh B.E."/>
            <person name="Jetten M.S."/>
        </authorList>
    </citation>
    <scope>NUCLEOTIDE SEQUENCE [LARGE SCALE GENOMIC DNA]</scope>
    <source>
        <strain evidence="5">RU1</strain>
    </source>
</reference>
<comment type="caution">
    <text evidence="5">The sequence shown here is derived from an EMBL/GenBank/DDBJ whole genome shotgun (WGS) entry which is preliminary data.</text>
</comment>
<dbReference type="GO" id="GO:0003735">
    <property type="term" value="F:structural constituent of ribosome"/>
    <property type="evidence" value="ECO:0007669"/>
    <property type="project" value="InterPro"/>
</dbReference>
<gene>
    <name evidence="5" type="primary">rpsR</name>
    <name evidence="5" type="ORF">SCABRO_01908</name>
</gene>
<dbReference type="AlphaFoldDB" id="A0A0B0EK36"/>
<evidence type="ECO:0000256" key="4">
    <source>
        <dbReference type="RuleBase" id="RU003910"/>
    </source>
</evidence>
<dbReference type="GO" id="GO:0006412">
    <property type="term" value="P:translation"/>
    <property type="evidence" value="ECO:0007669"/>
    <property type="project" value="InterPro"/>
</dbReference>
<sequence>MKRKFKKKKTAEAPHKKKNYQEFATKCRFCRSKVESVDYKDMHYLQKLVGTQGKLLSKKRSGNCAKHQRSVKIALKRARHMALLS</sequence>
<dbReference type="Gene3D" id="4.10.640.10">
    <property type="entry name" value="Ribosomal protein S18"/>
    <property type="match status" value="1"/>
</dbReference>
<dbReference type="GO" id="GO:0022627">
    <property type="term" value="C:cytosolic small ribosomal subunit"/>
    <property type="evidence" value="ECO:0007669"/>
    <property type="project" value="TreeGrafter"/>
</dbReference>
<proteinExistence type="inferred from homology"/>
<evidence type="ECO:0000313" key="6">
    <source>
        <dbReference type="Proteomes" id="UP000030652"/>
    </source>
</evidence>
<evidence type="ECO:0000313" key="5">
    <source>
        <dbReference type="EMBL" id="KHE92351.1"/>
    </source>
</evidence>
<dbReference type="NCBIfam" id="TIGR00165">
    <property type="entry name" value="S18"/>
    <property type="match status" value="1"/>
</dbReference>
<dbReference type="Proteomes" id="UP000030652">
    <property type="component" value="Unassembled WGS sequence"/>
</dbReference>
<evidence type="ECO:0000256" key="2">
    <source>
        <dbReference type="ARBA" id="ARBA00022980"/>
    </source>
</evidence>
<dbReference type="Pfam" id="PF01084">
    <property type="entry name" value="Ribosomal_S18"/>
    <property type="match status" value="1"/>
</dbReference>
<dbReference type="InterPro" id="IPR001648">
    <property type="entry name" value="Ribosomal_bS18"/>
</dbReference>
<dbReference type="PANTHER" id="PTHR13479">
    <property type="entry name" value="30S RIBOSOMAL PROTEIN S18"/>
    <property type="match status" value="1"/>
</dbReference>
<organism evidence="5 6">
    <name type="scientific">Candidatus Scalindua brodae</name>
    <dbReference type="NCBI Taxonomy" id="237368"/>
    <lineage>
        <taxon>Bacteria</taxon>
        <taxon>Pseudomonadati</taxon>
        <taxon>Planctomycetota</taxon>
        <taxon>Candidatus Brocadiia</taxon>
        <taxon>Candidatus Brocadiales</taxon>
        <taxon>Candidatus Scalinduaceae</taxon>
        <taxon>Candidatus Scalindua</taxon>
    </lineage>
</organism>
<dbReference type="PANTHER" id="PTHR13479:SF40">
    <property type="entry name" value="SMALL RIBOSOMAL SUBUNIT PROTEIN BS18M"/>
    <property type="match status" value="1"/>
</dbReference>
<dbReference type="InterPro" id="IPR036870">
    <property type="entry name" value="Ribosomal_bS18_sf"/>
</dbReference>
<keyword evidence="3 4" id="KW-0687">Ribonucleoprotein</keyword>
<evidence type="ECO:0000256" key="1">
    <source>
        <dbReference type="ARBA" id="ARBA00005589"/>
    </source>
</evidence>
<dbReference type="PRINTS" id="PR00974">
    <property type="entry name" value="RIBOSOMALS18"/>
</dbReference>
<name>A0A0B0EK36_9BACT</name>
<keyword evidence="2 4" id="KW-0689">Ribosomal protein</keyword>
<accession>A0A0B0EK36</accession>
<dbReference type="EMBL" id="JRYO01000135">
    <property type="protein sequence ID" value="KHE92351.1"/>
    <property type="molecule type" value="Genomic_DNA"/>
</dbReference>
<dbReference type="SUPFAM" id="SSF46911">
    <property type="entry name" value="Ribosomal protein S18"/>
    <property type="match status" value="1"/>
</dbReference>
<protein>
    <submittedName>
        <fullName evidence="5">30S ribosomal subunit protein S18</fullName>
    </submittedName>
</protein>
<evidence type="ECO:0000256" key="3">
    <source>
        <dbReference type="ARBA" id="ARBA00023274"/>
    </source>
</evidence>
<comment type="similarity">
    <text evidence="1 4">Belongs to the bacterial ribosomal protein bS18 family.</text>
</comment>